<keyword evidence="2" id="KW-0963">Cytoplasm</keyword>
<sequence>MEDDDHERYISQLRLEFAGCDASASGSLGREELTALCHKLHLEAHLQPLLDTLLGQGHRGRVNFEEFKDGFVAVLSRSLDFSTSEDDSSYLEPVAPEEVRPKFVKGKKRYGRRSRPDKPGGALSQDPEDLGPSAMESSDLSPSGIRRAKLRRSTSLESIESLKSDVEPANQEKSEGPLCCPTFIFLLFAKQQVCTVCVCCRPWAGGGCGAENVWSRSGQRLSSAHRRQRNALDAKCDVGVSVHCKCPQELLQKLDSDLDGGVSRWDFHPVRNAAPLSSSTPSRCVDLRKAQAVPDEHSGRSTTPSLLMATVGQRVLSRLDDGTGCCSPEQVVTLWTEEGIRSSREILQTLDFSLEDRLSLVDLTLALDNELLVSGNGIHQAALISYKNEIQHLQVLAEQACRERDKVKADLDQADQRNLQLVREVDDRHASMENLNQSRIRDLEQEFRDRLTAVRSQAEQESELLLQQAERERGSLQEELWLLRAQEAALQEELGAAAQENAGLEQELQLVKLQLTEAQNSVSRLQKDLDQLLNDKSEPFAGCGLSLDERFSDLIKEYEQQCRELRDRNDELSSELELLQSQRSTRRMQRERAEMEQNFAREIGNLVQRLSCEKEQLEAELKLQMDQEVSLLREKAEQQLLHMELQQAHSGRSLLRQLHCERQQMQEQSLQVSQSEASLEALQVRCGRAEEELEAARARSSELEARLTEACAQLEESIVFLEEKSSVEEELGLLKRREEELLQQVQQLRAELEDTHTDGLGFSSDVRHTPPHRLLPDGGAGGFAEDPAELQLDQMSTTGQALEKTLEEERARNLELQEEREEVGHLRQEKQTYAGLADQLSAQIVEMEEEICTLRDHLREVSSQLDQTSNLVLHLRTQLNAKTAEADRLRTSSEKLLREVQQLSDQLKVKSGDLAGTTEQLLQLQEALVDSESHLRLAEDNFEQEKQRMTRQLVEMEALVLALEEAMDPAGPRRTRLEEVRSENITLQERLRAVQQEVHNMEEDAAKKRRKLEELERDAERSRAEEEQLHKENSTYREEVLDLSSRNLQLSKDNAELSARFRGDQESVRLLQERLVTVSREQEEGEELSTGNRKLTRENAELHHALEEQEEQISSLQEESLKLQQQNQQLQGQAARADEVLSLVQVQQQRGEDGAKVEELQTRLLEEQRRRTICVQDQYEKALSGLQQRVQELDTKLRGVQMVLQEKVQQLKELLVKNTKSSSLVKELYVENAQLMTALQVTEQRQKSAEKKSFLLEGKVSALNKLLREVVHVALAT</sequence>
<dbReference type="PANTHER" id="PTHR18905:SF12">
    <property type="entry name" value="NINEIN-LIKE PROTEIN"/>
    <property type="match status" value="1"/>
</dbReference>
<dbReference type="InterPro" id="IPR011992">
    <property type="entry name" value="EF-hand-dom_pair"/>
</dbReference>
<dbReference type="Proteomes" id="UP000007303">
    <property type="component" value="Unassembled WGS sequence"/>
</dbReference>
<reference evidence="9" key="3">
    <citation type="submission" date="2025-09" db="UniProtKB">
        <authorList>
            <consortium name="Ensembl"/>
        </authorList>
    </citation>
    <scope>IDENTIFICATION</scope>
</reference>
<organism evidence="9 10">
    <name type="scientific">Tetraodon nigroviridis</name>
    <name type="common">Spotted green pufferfish</name>
    <name type="synonym">Chelonodon nigroviridis</name>
    <dbReference type="NCBI Taxonomy" id="99883"/>
    <lineage>
        <taxon>Eukaryota</taxon>
        <taxon>Metazoa</taxon>
        <taxon>Chordata</taxon>
        <taxon>Craniata</taxon>
        <taxon>Vertebrata</taxon>
        <taxon>Euteleostomi</taxon>
        <taxon>Actinopterygii</taxon>
        <taxon>Neopterygii</taxon>
        <taxon>Teleostei</taxon>
        <taxon>Neoteleostei</taxon>
        <taxon>Acanthomorphata</taxon>
        <taxon>Eupercaria</taxon>
        <taxon>Tetraodontiformes</taxon>
        <taxon>Tetradontoidea</taxon>
        <taxon>Tetraodontidae</taxon>
        <taxon>Tetraodon</taxon>
    </lineage>
</organism>
<evidence type="ECO:0000256" key="2">
    <source>
        <dbReference type="ARBA" id="ARBA00022490"/>
    </source>
</evidence>
<feature type="compositionally biased region" description="Basic residues" evidence="8">
    <location>
        <begin position="102"/>
        <end position="115"/>
    </location>
</feature>
<keyword evidence="4" id="KW-0479">Metal-binding</keyword>
<name>H3C8L9_TETNG</name>
<evidence type="ECO:0000256" key="8">
    <source>
        <dbReference type="SAM" id="MobiDB-lite"/>
    </source>
</evidence>
<accession>H3C8L9</accession>
<feature type="region of interest" description="Disordered" evidence="8">
    <location>
        <begin position="1000"/>
        <end position="1039"/>
    </location>
</feature>
<reference evidence="9" key="2">
    <citation type="submission" date="2025-08" db="UniProtKB">
        <authorList>
            <consortium name="Ensembl"/>
        </authorList>
    </citation>
    <scope>IDENTIFICATION</scope>
</reference>
<keyword evidence="7" id="KW-0175">Coiled coil</keyword>
<proteinExistence type="predicted"/>
<keyword evidence="5" id="KW-0106">Calcium</keyword>
<dbReference type="HOGENOM" id="CLU_001462_2_0_1"/>
<evidence type="ECO:0000256" key="4">
    <source>
        <dbReference type="ARBA" id="ARBA00022723"/>
    </source>
</evidence>
<dbReference type="GeneTree" id="ENSGT00660000095541"/>
<evidence type="ECO:0000256" key="1">
    <source>
        <dbReference type="ARBA" id="ARBA00004300"/>
    </source>
</evidence>
<feature type="coiled-coil region" evidence="7">
    <location>
        <begin position="665"/>
        <end position="758"/>
    </location>
</feature>
<dbReference type="GO" id="GO:0034454">
    <property type="term" value="P:microtubule anchoring at centrosome"/>
    <property type="evidence" value="ECO:0007669"/>
    <property type="project" value="TreeGrafter"/>
</dbReference>
<evidence type="ECO:0000256" key="3">
    <source>
        <dbReference type="ARBA" id="ARBA00022553"/>
    </source>
</evidence>
<feature type="coiled-coil region" evidence="7">
    <location>
        <begin position="1092"/>
        <end position="1136"/>
    </location>
</feature>
<evidence type="ECO:0000256" key="5">
    <source>
        <dbReference type="ARBA" id="ARBA00022837"/>
    </source>
</evidence>
<dbReference type="InterPro" id="IPR018247">
    <property type="entry name" value="EF_Hand_1_Ca_BS"/>
</dbReference>
<evidence type="ECO:0000313" key="10">
    <source>
        <dbReference type="Proteomes" id="UP000007303"/>
    </source>
</evidence>
<dbReference type="PROSITE" id="PS00018">
    <property type="entry name" value="EF_HAND_1"/>
    <property type="match status" value="1"/>
</dbReference>
<dbReference type="PANTHER" id="PTHR18905">
    <property type="entry name" value="NINEIN"/>
    <property type="match status" value="1"/>
</dbReference>
<comment type="subcellular location">
    <subcellularLocation>
        <location evidence="1">Cytoplasm</location>
        <location evidence="1">Cytoskeleton</location>
        <location evidence="1">Microtubule organizing center</location>
        <location evidence="1">Centrosome</location>
    </subcellularLocation>
</comment>
<dbReference type="AlphaFoldDB" id="H3C8L9"/>
<dbReference type="GO" id="GO:0005813">
    <property type="term" value="C:centrosome"/>
    <property type="evidence" value="ECO:0007669"/>
    <property type="project" value="UniProtKB-SubCell"/>
</dbReference>
<dbReference type="GO" id="GO:0046872">
    <property type="term" value="F:metal ion binding"/>
    <property type="evidence" value="ECO:0007669"/>
    <property type="project" value="UniProtKB-KW"/>
</dbReference>
<keyword evidence="3" id="KW-0597">Phosphoprotein</keyword>
<evidence type="ECO:0000313" key="9">
    <source>
        <dbReference type="Ensembl" id="ENSTNIP00000004591.1"/>
    </source>
</evidence>
<evidence type="ECO:0000256" key="7">
    <source>
        <dbReference type="SAM" id="Coils"/>
    </source>
</evidence>
<feature type="coiled-coil region" evidence="7">
    <location>
        <begin position="448"/>
        <end position="634"/>
    </location>
</feature>
<keyword evidence="10" id="KW-1185">Reference proteome</keyword>
<dbReference type="Ensembl" id="ENSTNIT00000004733.1">
    <property type="protein sequence ID" value="ENSTNIP00000004591.1"/>
    <property type="gene ID" value="ENSTNIG00000013363.1"/>
</dbReference>
<feature type="coiled-coil region" evidence="7">
    <location>
        <begin position="383"/>
        <end position="424"/>
    </location>
</feature>
<protein>
    <submittedName>
        <fullName evidence="9">Ninein-like</fullName>
    </submittedName>
</protein>
<evidence type="ECO:0000256" key="6">
    <source>
        <dbReference type="ARBA" id="ARBA00023212"/>
    </source>
</evidence>
<dbReference type="SUPFAM" id="SSF47473">
    <property type="entry name" value="EF-hand"/>
    <property type="match status" value="1"/>
</dbReference>
<keyword evidence="6" id="KW-0206">Cytoskeleton</keyword>
<feature type="coiled-coil region" evidence="7">
    <location>
        <begin position="792"/>
        <end position="850"/>
    </location>
</feature>
<reference evidence="10" key="1">
    <citation type="journal article" date="2004" name="Nature">
        <title>Genome duplication in the teleost fish Tetraodon nigroviridis reveals the early vertebrate proto-karyotype.</title>
        <authorList>
            <person name="Jaillon O."/>
            <person name="Aury J.-M."/>
            <person name="Brunet F."/>
            <person name="Petit J.-L."/>
            <person name="Stange-Thomann N."/>
            <person name="Mauceli E."/>
            <person name="Bouneau L."/>
            <person name="Fischer C."/>
            <person name="Ozouf-Costaz C."/>
            <person name="Bernot A."/>
            <person name="Nicaud S."/>
            <person name="Jaffe D."/>
            <person name="Fisher S."/>
            <person name="Lutfalla G."/>
            <person name="Dossat C."/>
            <person name="Segurens B."/>
            <person name="Dasilva C."/>
            <person name="Salanoubat M."/>
            <person name="Levy M."/>
            <person name="Boudet N."/>
            <person name="Castellano S."/>
            <person name="Anthouard V."/>
            <person name="Jubin C."/>
            <person name="Castelli V."/>
            <person name="Katinka M."/>
            <person name="Vacherie B."/>
            <person name="Biemont C."/>
            <person name="Skalli Z."/>
            <person name="Cattolico L."/>
            <person name="Poulain J."/>
            <person name="De Berardinis V."/>
            <person name="Cruaud C."/>
            <person name="Duprat S."/>
            <person name="Brottier P."/>
            <person name="Coutanceau J.-P."/>
            <person name="Gouzy J."/>
            <person name="Parra G."/>
            <person name="Lardier G."/>
            <person name="Chapple C."/>
            <person name="McKernan K.J."/>
            <person name="McEwan P."/>
            <person name="Bosak S."/>
            <person name="Kellis M."/>
            <person name="Volff J.-N."/>
            <person name="Guigo R."/>
            <person name="Zody M.C."/>
            <person name="Mesirov J."/>
            <person name="Lindblad-Toh K."/>
            <person name="Birren B."/>
            <person name="Nusbaum C."/>
            <person name="Kahn D."/>
            <person name="Robinson-Rechavi M."/>
            <person name="Laudet V."/>
            <person name="Schachter V."/>
            <person name="Quetier F."/>
            <person name="Saurin W."/>
            <person name="Scarpelli C."/>
            <person name="Wincker P."/>
            <person name="Lander E.S."/>
            <person name="Weissenbach J."/>
            <person name="Roest Crollius H."/>
        </authorList>
    </citation>
    <scope>NUCLEOTIDE SEQUENCE [LARGE SCALE GENOMIC DNA]</scope>
</reference>
<feature type="region of interest" description="Disordered" evidence="8">
    <location>
        <begin position="102"/>
        <end position="147"/>
    </location>
</feature>